<evidence type="ECO:0000259" key="3">
    <source>
        <dbReference type="Pfam" id="PF26449"/>
    </source>
</evidence>
<feature type="transmembrane region" description="Helical" evidence="2">
    <location>
        <begin position="28"/>
        <end position="47"/>
    </location>
</feature>
<keyword evidence="2" id="KW-0472">Membrane</keyword>
<name>A0A2H0UH87_9BACT</name>
<proteinExistence type="predicted"/>
<evidence type="ECO:0000256" key="1">
    <source>
        <dbReference type="SAM" id="MobiDB-lite"/>
    </source>
</evidence>
<feature type="transmembrane region" description="Helical" evidence="2">
    <location>
        <begin position="54"/>
        <end position="75"/>
    </location>
</feature>
<feature type="region of interest" description="Disordered" evidence="1">
    <location>
        <begin position="445"/>
        <end position="467"/>
    </location>
</feature>
<comment type="caution">
    <text evidence="4">The sequence shown here is derived from an EMBL/GenBank/DDBJ whole genome shotgun (WGS) entry which is preliminary data.</text>
</comment>
<dbReference type="Pfam" id="PF26449">
    <property type="entry name" value="DUF8128"/>
    <property type="match status" value="1"/>
</dbReference>
<reference evidence="5" key="1">
    <citation type="submission" date="2017-09" db="EMBL/GenBank/DDBJ databases">
        <title>Depth-based differentiation of microbial function through sediment-hosted aquifers and enrichment of novel symbionts in the deep terrestrial subsurface.</title>
        <authorList>
            <person name="Probst A.J."/>
            <person name="Ladd B."/>
            <person name="Jarett J.K."/>
            <person name="Geller-Mcgrath D.E."/>
            <person name="Sieber C.M.K."/>
            <person name="Emerson J.B."/>
            <person name="Anantharaman K."/>
            <person name="Thomas B.C."/>
            <person name="Malmstrom R."/>
            <person name="Stieglmeier M."/>
            <person name="Klingl A."/>
            <person name="Woyke T."/>
            <person name="Ryan C.M."/>
            <person name="Banfield J.F."/>
        </authorList>
    </citation>
    <scope>NUCLEOTIDE SEQUENCE [LARGE SCALE GENOMIC DNA]</scope>
</reference>
<dbReference type="AlphaFoldDB" id="A0A2H0UH87"/>
<evidence type="ECO:0000313" key="4">
    <source>
        <dbReference type="EMBL" id="PIR85784.1"/>
    </source>
</evidence>
<dbReference type="InterPro" id="IPR058441">
    <property type="entry name" value="DUF8128"/>
</dbReference>
<sequence length="467" mass="52956">MFGKEFYEKHVPGAKAILKWLTDSDLDYGPALALVAFLLLVIGLLIFGVSTGQVLSVFFALTPIWLPVILFYVFFNKWMDMVGTAFSLNQGRTTLRLRLPPEVFKSPEAMEFVISQIHNTANPDNLMQTYLQGKRPLPFSFEIASIGGEVRFYVNVPSKKTKDAFEANIYAQYPGIEVIEESVDYAAEIPIDFESKGYQMFACHMGKKKDGFLPIKSYIDYGMDKLPKEEEKVDPMTPMLEVMANIQPHERLFVQIIATSFRPESFLNGQLTIGEGPGWNAGSKEWINAVMNRDPKKKIPLGIKGDFGDDDERGQMAMLTMGEKDMISTLERHSGKYAYKVAMRWIYVTKDGKFRGDLFNPVIRMFSQWDGANGIGVRWRTDFDYKDLIPGGKKKQLKALKTQELKEYRRRLYYPKSGADEPKIFTSEELASIFHMPGKVAMTPTLDRVPSTRGEPPANLPIGNLPE</sequence>
<evidence type="ECO:0000313" key="5">
    <source>
        <dbReference type="Proteomes" id="UP000229612"/>
    </source>
</evidence>
<accession>A0A2H0UH87</accession>
<feature type="domain" description="DUF8128" evidence="3">
    <location>
        <begin position="103"/>
        <end position="370"/>
    </location>
</feature>
<dbReference type="EMBL" id="PFBG01000026">
    <property type="protein sequence ID" value="PIR85784.1"/>
    <property type="molecule type" value="Genomic_DNA"/>
</dbReference>
<evidence type="ECO:0000256" key="2">
    <source>
        <dbReference type="SAM" id="Phobius"/>
    </source>
</evidence>
<protein>
    <recommendedName>
        <fullName evidence="3">DUF8128 domain-containing protein</fullName>
    </recommendedName>
</protein>
<keyword evidence="2" id="KW-1133">Transmembrane helix</keyword>
<dbReference type="Proteomes" id="UP000229612">
    <property type="component" value="Unassembled WGS sequence"/>
</dbReference>
<gene>
    <name evidence="4" type="ORF">COU14_02445</name>
</gene>
<keyword evidence="2" id="KW-0812">Transmembrane</keyword>
<organism evidence="4 5">
    <name type="scientific">Candidatus Kaiserbacteria bacterium CG10_big_fil_rev_8_21_14_0_10_44_10</name>
    <dbReference type="NCBI Taxonomy" id="1974606"/>
    <lineage>
        <taxon>Bacteria</taxon>
        <taxon>Candidatus Kaiseribacteriota</taxon>
    </lineage>
</organism>